<evidence type="ECO:0000313" key="4">
    <source>
        <dbReference type="Proteomes" id="UP000001357"/>
    </source>
</evidence>
<dbReference type="PANTHER" id="PTHR45971:SF1">
    <property type="entry name" value="RUBICON, ISOFORM A"/>
    <property type="match status" value="1"/>
</dbReference>
<feature type="region of interest" description="Disordered" evidence="1">
    <location>
        <begin position="209"/>
        <end position="291"/>
    </location>
</feature>
<organism evidence="3 4">
    <name type="scientific">Monosiga brevicollis</name>
    <name type="common">Choanoflagellate</name>
    <dbReference type="NCBI Taxonomy" id="81824"/>
    <lineage>
        <taxon>Eukaryota</taxon>
        <taxon>Choanoflagellata</taxon>
        <taxon>Craspedida</taxon>
        <taxon>Salpingoecidae</taxon>
        <taxon>Monosiga</taxon>
    </lineage>
</organism>
<feature type="domain" description="Rubicon Homology" evidence="2">
    <location>
        <begin position="731"/>
        <end position="827"/>
    </location>
</feature>
<dbReference type="InterPro" id="IPR052428">
    <property type="entry name" value="Autophagy_HostDef_Reg"/>
</dbReference>
<dbReference type="Pfam" id="PF13901">
    <property type="entry name" value="RH_dom"/>
    <property type="match status" value="1"/>
</dbReference>
<feature type="compositionally biased region" description="Low complexity" evidence="1">
    <location>
        <begin position="276"/>
        <end position="291"/>
    </location>
</feature>
<dbReference type="RefSeq" id="XP_001748339.1">
    <property type="nucleotide sequence ID" value="XM_001748287.1"/>
</dbReference>
<accession>A9V6U3</accession>
<dbReference type="Proteomes" id="UP000001357">
    <property type="component" value="Unassembled WGS sequence"/>
</dbReference>
<dbReference type="STRING" id="81824.A9V6U3"/>
<dbReference type="EMBL" id="CH991563">
    <property type="protein sequence ID" value="EDQ86794.1"/>
    <property type="molecule type" value="Genomic_DNA"/>
</dbReference>
<dbReference type="InterPro" id="IPR025258">
    <property type="entry name" value="RH_dom"/>
</dbReference>
<proteinExistence type="predicted"/>
<sequence>MHPGDEIASSLAGAAAVEPLDPRDPLNRIRELEPQYRQLVIDLTSSVGAYAQAIKNPSAALRMDHFLHNDGRIQGNLLKICMHGIIYPKPLWGAGHKAASKAFIAVLKTVPALAEPLSEPNPCKACASLMLQKYEVLSPVFAAIEDSRAYSPKAFLKQQTAREMILHWLVEVVFSMAAHRHALARVTDQPPTAAPIDMPAVAEMRDTRLQPQLSDEPLFNRRREDTLLPGQPQLLKLKKKDKGRKAKRSSAPHRKPKADSATASPSSPALIHTPLSEPQPAASATTPASEVTTVVAPEQTSLFSCPDSTAMPTDVTTDENSTADENLTATEPSVGHVAAVSDSIVPAAAELLMDNVHSLSAARDDSEVDRDSLCPPCSLMSAGPPDNMVASDAMEQTTPRDEAQTVASAEEPAETSEHAPEALEGPEVPYEEEPVVASEDLASADTSVLEDNKVVSGALIDEALTATEQDSEVLAPEEKSDALSTAFVAITSEDLERLTARQREVQQWVEQKNLEVKVAPDLHYEWCDDWKVDYTHAAVDDEVGEGEMAMRSHSLSRTLFTTHVVETLTDAFNSVFQYLLDLPATLEKYELYNPRHGTYLNGQAVMDAGVADAMTPAHLDAELLAFLHENNDSNSEPNSEPSVHRTVSFGVDDHENEAEDEMFCDIDIDVLCKWADAQVPHLAKSLLHVKDEKQLDFEAVNQLLEAQDRRCAACRNDIVATDNDWQQSAQVCFFTGRIYCHVCQRGNREIIPARAINLCDFTSLPVSDKAAAALGLLQMKKFYDVDDINKSPGLKELNSVQLPEWILQQLAQSKEKMLPALEECVRLRKQLYDLLDQAKSKGQLIKAQDELAHDRAFYGHEYLFDLEKKPSCFTLSDFAELGKAQSAQHSNLMHLLRSANAKIQAWMPSP</sequence>
<dbReference type="GO" id="GO:1901981">
    <property type="term" value="F:phosphatidylinositol phosphate binding"/>
    <property type="evidence" value="ECO:0000318"/>
    <property type="project" value="GO_Central"/>
</dbReference>
<evidence type="ECO:0000313" key="3">
    <source>
        <dbReference type="EMBL" id="EDQ86794.1"/>
    </source>
</evidence>
<feature type="region of interest" description="Disordered" evidence="1">
    <location>
        <begin position="381"/>
        <end position="433"/>
    </location>
</feature>
<dbReference type="KEGG" id="mbr:MONBRDRAFT_33657"/>
<evidence type="ECO:0000256" key="1">
    <source>
        <dbReference type="SAM" id="MobiDB-lite"/>
    </source>
</evidence>
<dbReference type="eggNOG" id="KOG1829">
    <property type="taxonomic scope" value="Eukaryota"/>
</dbReference>
<reference evidence="3 4" key="1">
    <citation type="journal article" date="2008" name="Nature">
        <title>The genome of the choanoflagellate Monosiga brevicollis and the origin of metazoans.</title>
        <authorList>
            <consortium name="JGI Sequencing"/>
            <person name="King N."/>
            <person name="Westbrook M.J."/>
            <person name="Young S.L."/>
            <person name="Kuo A."/>
            <person name="Abedin M."/>
            <person name="Chapman J."/>
            <person name="Fairclough S."/>
            <person name="Hellsten U."/>
            <person name="Isogai Y."/>
            <person name="Letunic I."/>
            <person name="Marr M."/>
            <person name="Pincus D."/>
            <person name="Putnam N."/>
            <person name="Rokas A."/>
            <person name="Wright K.J."/>
            <person name="Zuzow R."/>
            <person name="Dirks W."/>
            <person name="Good M."/>
            <person name="Goodstein D."/>
            <person name="Lemons D."/>
            <person name="Li W."/>
            <person name="Lyons J.B."/>
            <person name="Morris A."/>
            <person name="Nichols S."/>
            <person name="Richter D.J."/>
            <person name="Salamov A."/>
            <person name="Bork P."/>
            <person name="Lim W.A."/>
            <person name="Manning G."/>
            <person name="Miller W.T."/>
            <person name="McGinnis W."/>
            <person name="Shapiro H."/>
            <person name="Tjian R."/>
            <person name="Grigoriev I.V."/>
            <person name="Rokhsar D."/>
        </authorList>
    </citation>
    <scope>NUCLEOTIDE SEQUENCE [LARGE SCALE GENOMIC DNA]</scope>
    <source>
        <strain evidence="4">MX1 / ATCC 50154</strain>
    </source>
</reference>
<dbReference type="GeneID" id="5893656"/>
<dbReference type="AlphaFoldDB" id="A9V6U3"/>
<feature type="compositionally biased region" description="Basic residues" evidence="1">
    <location>
        <begin position="236"/>
        <end position="256"/>
    </location>
</feature>
<dbReference type="InParanoid" id="A9V6U3"/>
<feature type="compositionally biased region" description="Low complexity" evidence="1">
    <location>
        <begin position="259"/>
        <end position="269"/>
    </location>
</feature>
<gene>
    <name evidence="3" type="ORF">MONBRDRAFT_33657</name>
</gene>
<protein>
    <recommendedName>
        <fullName evidence="2">Rubicon Homology domain-containing protein</fullName>
    </recommendedName>
</protein>
<dbReference type="PANTHER" id="PTHR45971">
    <property type="entry name" value="PHOX (PX) DOMAIN-CONTAINING PROTEIN"/>
    <property type="match status" value="1"/>
</dbReference>
<name>A9V6U3_MONBE</name>
<evidence type="ECO:0000259" key="2">
    <source>
        <dbReference type="Pfam" id="PF13901"/>
    </source>
</evidence>
<keyword evidence="4" id="KW-1185">Reference proteome</keyword>